<protein>
    <submittedName>
        <fullName evidence="2">Uncharacterized protein</fullName>
    </submittedName>
</protein>
<proteinExistence type="predicted"/>
<dbReference type="AlphaFoldDB" id="A0A0D2LZF6"/>
<feature type="compositionally biased region" description="Basic residues" evidence="1">
    <location>
        <begin position="128"/>
        <end position="138"/>
    </location>
</feature>
<feature type="region of interest" description="Disordered" evidence="1">
    <location>
        <begin position="61"/>
        <end position="91"/>
    </location>
</feature>
<name>A0A0D2LZF6_HYPSF</name>
<evidence type="ECO:0000313" key="2">
    <source>
        <dbReference type="EMBL" id="KJA16268.1"/>
    </source>
</evidence>
<evidence type="ECO:0000313" key="3">
    <source>
        <dbReference type="Proteomes" id="UP000054270"/>
    </source>
</evidence>
<accession>A0A0D2LZF6</accession>
<keyword evidence="3" id="KW-1185">Reference proteome</keyword>
<sequence length="230" mass="25965">MSAKTYQACVKPSHDHVVVREKHELVVNPDPVHEHGLTRRTQIASRHPARRSTAVLRPTTLRSARPGSPRLGGQSLAGRRVLPPSGTLNARAQRLRVRRRHPARLRILASHRATHHISILHPTERIHPQRSARRRQRLHPMTIRNGARPTRRNRDTMPPPRTPSTASARERFRSVSCAPHRPIKRAQCAVWAAHPRRTSSSRDHRSAVVVVLAGKVAEWEERAACALPCV</sequence>
<evidence type="ECO:0000256" key="1">
    <source>
        <dbReference type="SAM" id="MobiDB-lite"/>
    </source>
</evidence>
<gene>
    <name evidence="2" type="ORF">HYPSUDRAFT_207152</name>
</gene>
<organism evidence="2 3">
    <name type="scientific">Hypholoma sublateritium (strain FD-334 SS-4)</name>
    <dbReference type="NCBI Taxonomy" id="945553"/>
    <lineage>
        <taxon>Eukaryota</taxon>
        <taxon>Fungi</taxon>
        <taxon>Dikarya</taxon>
        <taxon>Basidiomycota</taxon>
        <taxon>Agaricomycotina</taxon>
        <taxon>Agaricomycetes</taxon>
        <taxon>Agaricomycetidae</taxon>
        <taxon>Agaricales</taxon>
        <taxon>Agaricineae</taxon>
        <taxon>Strophariaceae</taxon>
        <taxon>Hypholoma</taxon>
    </lineage>
</organism>
<dbReference type="EMBL" id="KN817624">
    <property type="protein sequence ID" value="KJA16268.1"/>
    <property type="molecule type" value="Genomic_DNA"/>
</dbReference>
<reference evidence="3" key="1">
    <citation type="submission" date="2014-04" db="EMBL/GenBank/DDBJ databases">
        <title>Evolutionary Origins and Diversification of the Mycorrhizal Mutualists.</title>
        <authorList>
            <consortium name="DOE Joint Genome Institute"/>
            <consortium name="Mycorrhizal Genomics Consortium"/>
            <person name="Kohler A."/>
            <person name="Kuo A."/>
            <person name="Nagy L.G."/>
            <person name="Floudas D."/>
            <person name="Copeland A."/>
            <person name="Barry K.W."/>
            <person name="Cichocki N."/>
            <person name="Veneault-Fourrey C."/>
            <person name="LaButti K."/>
            <person name="Lindquist E.A."/>
            <person name="Lipzen A."/>
            <person name="Lundell T."/>
            <person name="Morin E."/>
            <person name="Murat C."/>
            <person name="Riley R."/>
            <person name="Ohm R."/>
            <person name="Sun H."/>
            <person name="Tunlid A."/>
            <person name="Henrissat B."/>
            <person name="Grigoriev I.V."/>
            <person name="Hibbett D.S."/>
            <person name="Martin F."/>
        </authorList>
    </citation>
    <scope>NUCLEOTIDE SEQUENCE [LARGE SCALE GENOMIC DNA]</scope>
    <source>
        <strain evidence="3">FD-334 SS-4</strain>
    </source>
</reference>
<dbReference type="Proteomes" id="UP000054270">
    <property type="component" value="Unassembled WGS sequence"/>
</dbReference>
<feature type="region of interest" description="Disordered" evidence="1">
    <location>
        <begin position="122"/>
        <end position="173"/>
    </location>
</feature>